<dbReference type="EC" id="3.2.1.18" evidence="3"/>
<dbReference type="AlphaFoldDB" id="A0A2U8E0I8"/>
<name>A0A2U8E0I8_9BACT</name>
<organism evidence="5 6">
    <name type="scientific">Ereboglobus luteus</name>
    <dbReference type="NCBI Taxonomy" id="1796921"/>
    <lineage>
        <taxon>Bacteria</taxon>
        <taxon>Pseudomonadati</taxon>
        <taxon>Verrucomicrobiota</taxon>
        <taxon>Opitutia</taxon>
        <taxon>Opitutales</taxon>
        <taxon>Opitutaceae</taxon>
        <taxon>Ereboglobus</taxon>
    </lineage>
</organism>
<evidence type="ECO:0000313" key="6">
    <source>
        <dbReference type="Proteomes" id="UP000244896"/>
    </source>
</evidence>
<dbReference type="KEGG" id="elut:CKA38_02915"/>
<dbReference type="GO" id="GO:0009313">
    <property type="term" value="P:oligosaccharide catabolic process"/>
    <property type="evidence" value="ECO:0007669"/>
    <property type="project" value="TreeGrafter"/>
</dbReference>
<evidence type="ECO:0000259" key="4">
    <source>
        <dbReference type="Pfam" id="PF13088"/>
    </source>
</evidence>
<evidence type="ECO:0000256" key="3">
    <source>
        <dbReference type="ARBA" id="ARBA00012733"/>
    </source>
</evidence>
<gene>
    <name evidence="5" type="ORF">CKA38_02915</name>
</gene>
<evidence type="ECO:0000256" key="1">
    <source>
        <dbReference type="ARBA" id="ARBA00000427"/>
    </source>
</evidence>
<evidence type="ECO:0000313" key="5">
    <source>
        <dbReference type="EMBL" id="AWI08349.1"/>
    </source>
</evidence>
<dbReference type="InterPro" id="IPR026856">
    <property type="entry name" value="Sialidase_fam"/>
</dbReference>
<dbReference type="SUPFAM" id="SSF50939">
    <property type="entry name" value="Sialidases"/>
    <property type="match status" value="1"/>
</dbReference>
<dbReference type="Proteomes" id="UP000244896">
    <property type="component" value="Chromosome"/>
</dbReference>
<comment type="similarity">
    <text evidence="2">Belongs to the glycosyl hydrolase 33 family.</text>
</comment>
<dbReference type="PANTHER" id="PTHR10628">
    <property type="entry name" value="SIALIDASE"/>
    <property type="match status" value="1"/>
</dbReference>
<dbReference type="OrthoDB" id="7294637at2"/>
<reference evidence="5 6" key="1">
    <citation type="journal article" date="2018" name="Syst. Appl. Microbiol.">
        <title>Ereboglobus luteus gen. nov. sp. nov. from cockroach guts, and new insights into the oxygen relationship of the genera Opitutus and Didymococcus (Verrucomicrobia: Opitutaceae).</title>
        <authorList>
            <person name="Tegtmeier D."/>
            <person name="Belitz A."/>
            <person name="Radek R."/>
            <person name="Heimerl T."/>
            <person name="Brune A."/>
        </authorList>
    </citation>
    <scope>NUCLEOTIDE SEQUENCE [LARGE SCALE GENOMIC DNA]</scope>
    <source>
        <strain evidence="5 6">Ho45</strain>
    </source>
</reference>
<dbReference type="Pfam" id="PF13088">
    <property type="entry name" value="BNR_2"/>
    <property type="match status" value="1"/>
</dbReference>
<dbReference type="Gene3D" id="2.120.10.10">
    <property type="match status" value="2"/>
</dbReference>
<dbReference type="EMBL" id="CP023004">
    <property type="protein sequence ID" value="AWI08349.1"/>
    <property type="molecule type" value="Genomic_DNA"/>
</dbReference>
<dbReference type="InterPro" id="IPR036278">
    <property type="entry name" value="Sialidase_sf"/>
</dbReference>
<dbReference type="PANTHER" id="PTHR10628:SF30">
    <property type="entry name" value="EXO-ALPHA-SIALIDASE"/>
    <property type="match status" value="1"/>
</dbReference>
<protein>
    <recommendedName>
        <fullName evidence="3">exo-alpha-sialidase</fullName>
        <ecNumber evidence="3">3.2.1.18</ecNumber>
    </recommendedName>
</protein>
<keyword evidence="6" id="KW-1185">Reference proteome</keyword>
<accession>A0A2U8E0I8</accession>
<dbReference type="GO" id="GO:0006689">
    <property type="term" value="P:ganglioside catabolic process"/>
    <property type="evidence" value="ECO:0007669"/>
    <property type="project" value="TreeGrafter"/>
</dbReference>
<proteinExistence type="inferred from homology"/>
<feature type="domain" description="Sialidase" evidence="4">
    <location>
        <begin position="200"/>
        <end position="382"/>
    </location>
</feature>
<dbReference type="GO" id="GO:0005737">
    <property type="term" value="C:cytoplasm"/>
    <property type="evidence" value="ECO:0007669"/>
    <property type="project" value="TreeGrafter"/>
</dbReference>
<sequence>MPGLRRALIFISWMILIHGMVAAPGFETREIFPSAPDNKPNYRIPSIIRAPNGDTLAIVEKRNHGIGDVGNTDIVMRSSSDLGKTWSGIRVILDDGPNTCGDITPCVDWDTKRLYVFFLRDKKRFCYIYSEDSGKTWSGMVDIHASVTKPEWETVGLKPGRARDSSVDRKTGKTSKAAEWKRNWMQRYGIGPGSAATQLRTGPLKGRLIVPARHNEQVGKSLVGFTHVFHSDDHGKTWRLGASNIIKYGNESRLVELANGDLMINARSGHAASGPDNHRRLVAISRDGGNTWPVVYKDEGLVSLPCEASILTYRHENSANNGLVLFANPASPFRQEKHPYGRYNITVRWSRDNGATWSAGRPIYPHTGSYTDLTVLADGSIGMIYERGEKGSVKYWDSLHFVRFNLEWLFAPPHTTWDP</sequence>
<dbReference type="CDD" id="cd15482">
    <property type="entry name" value="Sialidase_non-viral"/>
    <property type="match status" value="1"/>
</dbReference>
<dbReference type="InterPro" id="IPR011040">
    <property type="entry name" value="Sialidase"/>
</dbReference>
<dbReference type="GO" id="GO:0016020">
    <property type="term" value="C:membrane"/>
    <property type="evidence" value="ECO:0007669"/>
    <property type="project" value="TreeGrafter"/>
</dbReference>
<comment type="catalytic activity">
    <reaction evidence="1">
        <text>Hydrolysis of alpha-(2-&gt;3)-, alpha-(2-&gt;6)-, alpha-(2-&gt;8)- glycosidic linkages of terminal sialic acid residues in oligosaccharides, glycoproteins, glycolipids, colominic acid and synthetic substrates.</text>
        <dbReference type="EC" id="3.2.1.18"/>
    </reaction>
</comment>
<dbReference type="GO" id="GO:0004308">
    <property type="term" value="F:exo-alpha-sialidase activity"/>
    <property type="evidence" value="ECO:0007669"/>
    <property type="project" value="UniProtKB-EC"/>
</dbReference>
<evidence type="ECO:0000256" key="2">
    <source>
        <dbReference type="ARBA" id="ARBA00009348"/>
    </source>
</evidence>